<evidence type="ECO:0000256" key="1">
    <source>
        <dbReference type="SAM" id="MobiDB-lite"/>
    </source>
</evidence>
<name>I0IPZ3_LEPFC</name>
<dbReference type="Proteomes" id="UP000007382">
    <property type="component" value="Chromosome"/>
</dbReference>
<feature type="compositionally biased region" description="Basic and acidic residues" evidence="1">
    <location>
        <begin position="111"/>
        <end position="131"/>
    </location>
</feature>
<evidence type="ECO:0000313" key="2">
    <source>
        <dbReference type="EMBL" id="BAM07342.1"/>
    </source>
</evidence>
<dbReference type="EMBL" id="AP012342">
    <property type="protein sequence ID" value="BAM07342.1"/>
    <property type="molecule type" value="Genomic_DNA"/>
</dbReference>
<reference evidence="2 3" key="1">
    <citation type="journal article" date="2012" name="J. Bacteriol.">
        <title>Complete Genome Sequence of Leptospirillum ferrooxidans Strain C2-3, Isolated from a Fresh Volcanic Ash Deposit on the Island of Miyake, Japan.</title>
        <authorList>
            <person name="Fujimura R."/>
            <person name="Sato Y."/>
            <person name="Nishizawa T."/>
            <person name="Oshima K."/>
            <person name="Kim S.-W."/>
            <person name="Hattori M."/>
            <person name="Kamijo T."/>
            <person name="Ohta H."/>
        </authorList>
    </citation>
    <scope>NUCLEOTIDE SEQUENCE [LARGE SCALE GENOMIC DNA]</scope>
    <source>
        <strain evidence="2 3">C2-3</strain>
    </source>
</reference>
<evidence type="ECO:0000313" key="3">
    <source>
        <dbReference type="Proteomes" id="UP000007382"/>
    </source>
</evidence>
<dbReference type="HOGENOM" id="CLU_1249354_0_0_0"/>
<feature type="region of interest" description="Disordered" evidence="1">
    <location>
        <begin position="111"/>
        <end position="134"/>
    </location>
</feature>
<sequence length="181" mass="20660">MLDQKSTQFYVIQVPPPVPPDHLILVGYSAFTTDHRISFTEFLRLSIPPHSPGHYYLTNYSRTVEYAPGGQTGPGWVHPFFGHPYRYRYQGDLVMIASQWAKIQKKREKKLAREEKAEKKAAEMSPEKQVHGPDGGEVIQADEHSLTEVLPSGAYIVHPKRELVRRGLYWNGKGWVPVIAH</sequence>
<accession>I0IPZ3</accession>
<dbReference type="OrthoDB" id="9877208at2"/>
<keyword evidence="3" id="KW-1185">Reference proteome</keyword>
<proteinExistence type="predicted"/>
<gene>
    <name evidence="2" type="ordered locus">LFE_1661</name>
</gene>
<dbReference type="RefSeq" id="WP_014449827.1">
    <property type="nucleotide sequence ID" value="NC_017094.1"/>
</dbReference>
<reference evidence="3" key="2">
    <citation type="submission" date="2012-03" db="EMBL/GenBank/DDBJ databases">
        <title>The complete genome sequence of the pioneer microbe on fresh volcanic deposit, Leptospirillum ferrooxidans strain C2-3.</title>
        <authorList>
            <person name="Fujimura R."/>
            <person name="Sato Y."/>
            <person name="Nishizawa T."/>
            <person name="Nanba K."/>
            <person name="Oshima K."/>
            <person name="Hattori M."/>
            <person name="Kamijo T."/>
            <person name="Ohta H."/>
        </authorList>
    </citation>
    <scope>NUCLEOTIDE SEQUENCE [LARGE SCALE GENOMIC DNA]</scope>
    <source>
        <strain evidence="3">C2-3</strain>
    </source>
</reference>
<dbReference type="KEGG" id="lfc:LFE_1661"/>
<organism evidence="2 3">
    <name type="scientific">Leptospirillum ferrooxidans (strain C2-3)</name>
    <dbReference type="NCBI Taxonomy" id="1162668"/>
    <lineage>
        <taxon>Bacteria</taxon>
        <taxon>Pseudomonadati</taxon>
        <taxon>Nitrospirota</taxon>
        <taxon>Nitrospiria</taxon>
        <taxon>Nitrospirales</taxon>
        <taxon>Nitrospiraceae</taxon>
        <taxon>Leptospirillum</taxon>
    </lineage>
</organism>
<dbReference type="PATRIC" id="fig|1162668.3.peg.1978"/>
<protein>
    <submittedName>
        <fullName evidence="2">Uncharacterized protein</fullName>
    </submittedName>
</protein>
<dbReference type="AlphaFoldDB" id="I0IPZ3"/>